<dbReference type="EMBL" id="CP002085">
    <property type="protein sequence ID" value="ADK83774.1"/>
    <property type="molecule type" value="Genomic_DNA"/>
</dbReference>
<dbReference type="RefSeq" id="WP_013257230.1">
    <property type="nucleotide sequence ID" value="NC_014365.1"/>
</dbReference>
<keyword evidence="2" id="KW-1185">Reference proteome</keyword>
<organism evidence="1 2">
    <name type="scientific">Desulfarculus baarsii (strain ATCC 33931 / DSM 2075 / LMG 7858 / VKM B-1802 / 2st14)</name>
    <dbReference type="NCBI Taxonomy" id="644282"/>
    <lineage>
        <taxon>Bacteria</taxon>
        <taxon>Pseudomonadati</taxon>
        <taxon>Thermodesulfobacteriota</taxon>
        <taxon>Desulfarculia</taxon>
        <taxon>Desulfarculales</taxon>
        <taxon>Desulfarculaceae</taxon>
        <taxon>Desulfarculus</taxon>
    </lineage>
</organism>
<dbReference type="STRING" id="644282.Deba_0399"/>
<gene>
    <name evidence="1" type="ordered locus">Deba_0399</name>
</gene>
<evidence type="ECO:0000313" key="1">
    <source>
        <dbReference type="EMBL" id="ADK83774.1"/>
    </source>
</evidence>
<dbReference type="HOGENOM" id="CLU_2034269_0_0_7"/>
<dbReference type="Proteomes" id="UP000009047">
    <property type="component" value="Chromosome"/>
</dbReference>
<name>E1QDY8_DESB2</name>
<sequence>MSKKDVHWFPLQRDGKGRLTIKLFDGRVGDRDEVRFVTIWAGVEQNGDVIIEGFDNGEYGEQSCGIEGIEGAMVMPAAEKDRLILFLLRELFAGNLAAAPIFKDFANANGLECIRRSTCDR</sequence>
<proteinExistence type="predicted"/>
<protein>
    <submittedName>
        <fullName evidence="1">Uncharacterized protein</fullName>
    </submittedName>
</protein>
<dbReference type="KEGG" id="dbr:Deba_0399"/>
<reference evidence="1 2" key="1">
    <citation type="journal article" date="2010" name="Stand. Genomic Sci.">
        <title>Complete genome sequence of Desulfarculus baarsii type strain (2st14).</title>
        <authorList>
            <person name="Sun H."/>
            <person name="Spring S."/>
            <person name="Lapidus A."/>
            <person name="Davenport K."/>
            <person name="Del Rio T.G."/>
            <person name="Tice H."/>
            <person name="Nolan M."/>
            <person name="Copeland A."/>
            <person name="Cheng J.F."/>
            <person name="Lucas S."/>
            <person name="Tapia R."/>
            <person name="Goodwin L."/>
            <person name="Pitluck S."/>
            <person name="Ivanova N."/>
            <person name="Pagani I."/>
            <person name="Mavromatis K."/>
            <person name="Ovchinnikova G."/>
            <person name="Pati A."/>
            <person name="Chen A."/>
            <person name="Palaniappan K."/>
            <person name="Hauser L."/>
            <person name="Chang Y.J."/>
            <person name="Jeffries C.D."/>
            <person name="Detter J.C."/>
            <person name="Han C."/>
            <person name="Rohde M."/>
            <person name="Brambilla E."/>
            <person name="Goker M."/>
            <person name="Woyke T."/>
            <person name="Bristow J."/>
            <person name="Eisen J.A."/>
            <person name="Markowitz V."/>
            <person name="Hugenholtz P."/>
            <person name="Kyrpides N.C."/>
            <person name="Klenk H.P."/>
            <person name="Land M."/>
        </authorList>
    </citation>
    <scope>NUCLEOTIDE SEQUENCE [LARGE SCALE GENOMIC DNA]</scope>
    <source>
        <strain evidence="2">ATCC 33931 / DSM 2075 / LMG 7858 / VKM B-1802 / 2st14</strain>
    </source>
</reference>
<dbReference type="AlphaFoldDB" id="E1QDY8"/>
<evidence type="ECO:0000313" key="2">
    <source>
        <dbReference type="Proteomes" id="UP000009047"/>
    </source>
</evidence>
<accession>E1QDY8</accession>